<dbReference type="Proteomes" id="UP000266677">
    <property type="component" value="Unassembled WGS sequence"/>
</dbReference>
<proteinExistence type="predicted"/>
<evidence type="ECO:0000313" key="3">
    <source>
        <dbReference type="Proteomes" id="UP000266677"/>
    </source>
</evidence>
<dbReference type="InterPro" id="IPR001466">
    <property type="entry name" value="Beta-lactam-related"/>
</dbReference>
<evidence type="ECO:0000259" key="1">
    <source>
        <dbReference type="Pfam" id="PF00144"/>
    </source>
</evidence>
<sequence length="359" mass="39206">MRWIRRLLTVLLVIVVAPAVLVTLLLVTVRGSVIGFIVDRSADEPVTAAVLQVSDGRGTRVWHAGETVLPDTRFRIGSVTKTFVATVVLQMIDEKLLALDDPIEQILPGVVPRGESVTIRQLLNHTSGLYDYMKEPGMSTNRWRGEDRFRHFDVARLLSVAFAHPPYFAPGTRFRYSNTNYVVLGSVIEKVTGRPYADAIRTRILEPLGLRDTLFPGDDPTIPAPLLPARSKLASGVTVDVTEQNPALDWSAGEMISSTSDLAVFFDALMSGRLLSASMLAGMKQTVPMGLGFHYGLGVQRFDLPCGVRLWGHGGELLGYLTYVFVGPDERVMTMVLASAQGDNFAVFAAAAAAVFCLR</sequence>
<evidence type="ECO:0000313" key="2">
    <source>
        <dbReference type="EMBL" id="RJO78005.1"/>
    </source>
</evidence>
<gene>
    <name evidence="2" type="ORF">D5S18_07000</name>
</gene>
<dbReference type="GO" id="GO:0016787">
    <property type="term" value="F:hydrolase activity"/>
    <property type="evidence" value="ECO:0007669"/>
    <property type="project" value="UniProtKB-KW"/>
</dbReference>
<dbReference type="AlphaFoldDB" id="A0A3A4KQN7"/>
<dbReference type="Pfam" id="PF00144">
    <property type="entry name" value="Beta-lactamase"/>
    <property type="match status" value="1"/>
</dbReference>
<reference evidence="2 3" key="1">
    <citation type="submission" date="2018-09" db="EMBL/GenBank/DDBJ databases">
        <title>YIM PH21274 draft genome.</title>
        <authorList>
            <person name="Miao C."/>
        </authorList>
    </citation>
    <scope>NUCLEOTIDE SEQUENCE [LARGE SCALE GENOMIC DNA]</scope>
    <source>
        <strain evidence="2 3">YIM PH 21724</strain>
    </source>
</reference>
<dbReference type="PANTHER" id="PTHR46825:SF7">
    <property type="entry name" value="D-ALANYL-D-ALANINE CARBOXYPEPTIDASE"/>
    <property type="match status" value="1"/>
</dbReference>
<dbReference type="RefSeq" id="WP_120038982.1">
    <property type="nucleotide sequence ID" value="NZ_QZFU01000014.1"/>
</dbReference>
<protein>
    <submittedName>
        <fullName evidence="2">Class A beta-lactamase-related serine hydrolase</fullName>
    </submittedName>
</protein>
<keyword evidence="3" id="KW-1185">Reference proteome</keyword>
<dbReference type="SUPFAM" id="SSF56601">
    <property type="entry name" value="beta-lactamase/transpeptidase-like"/>
    <property type="match status" value="1"/>
</dbReference>
<dbReference type="EMBL" id="QZFU01000014">
    <property type="protein sequence ID" value="RJO78005.1"/>
    <property type="molecule type" value="Genomic_DNA"/>
</dbReference>
<keyword evidence="2" id="KW-0378">Hydrolase</keyword>
<dbReference type="InterPro" id="IPR050491">
    <property type="entry name" value="AmpC-like"/>
</dbReference>
<organism evidence="2 3">
    <name type="scientific">Nocardia panacis</name>
    <dbReference type="NCBI Taxonomy" id="2340916"/>
    <lineage>
        <taxon>Bacteria</taxon>
        <taxon>Bacillati</taxon>
        <taxon>Actinomycetota</taxon>
        <taxon>Actinomycetes</taxon>
        <taxon>Mycobacteriales</taxon>
        <taxon>Nocardiaceae</taxon>
        <taxon>Nocardia</taxon>
    </lineage>
</organism>
<name>A0A3A4KQN7_9NOCA</name>
<feature type="domain" description="Beta-lactamase-related" evidence="1">
    <location>
        <begin position="53"/>
        <end position="351"/>
    </location>
</feature>
<dbReference type="OrthoDB" id="3174977at2"/>
<dbReference type="PANTHER" id="PTHR46825">
    <property type="entry name" value="D-ALANYL-D-ALANINE-CARBOXYPEPTIDASE/ENDOPEPTIDASE AMPH"/>
    <property type="match status" value="1"/>
</dbReference>
<comment type="caution">
    <text evidence="2">The sequence shown here is derived from an EMBL/GenBank/DDBJ whole genome shotgun (WGS) entry which is preliminary data.</text>
</comment>
<dbReference type="Gene3D" id="3.40.710.10">
    <property type="entry name" value="DD-peptidase/beta-lactamase superfamily"/>
    <property type="match status" value="1"/>
</dbReference>
<accession>A0A3A4KQN7</accession>
<dbReference type="InterPro" id="IPR012338">
    <property type="entry name" value="Beta-lactam/transpept-like"/>
</dbReference>